<evidence type="ECO:0000256" key="9">
    <source>
        <dbReference type="RuleBase" id="RU365053"/>
    </source>
</evidence>
<dbReference type="GO" id="GO:0000387">
    <property type="term" value="P:spliceosomal snRNP assembly"/>
    <property type="evidence" value="ECO:0007669"/>
    <property type="project" value="UniProtKB-UniRule"/>
</dbReference>
<dbReference type="InterPro" id="IPR001163">
    <property type="entry name" value="Sm_dom_euk/arc"/>
</dbReference>
<keyword evidence="5 9" id="KW-0694">RNA-binding</keyword>
<feature type="domain" description="Sm" evidence="10">
    <location>
        <begin position="11"/>
        <end position="77"/>
    </location>
</feature>
<dbReference type="InterPro" id="IPR027078">
    <property type="entry name" value="snRNP-E"/>
</dbReference>
<evidence type="ECO:0000259" key="10">
    <source>
        <dbReference type="SMART" id="SM00651"/>
    </source>
</evidence>
<dbReference type="CDD" id="cd01718">
    <property type="entry name" value="Sm_E"/>
    <property type="match status" value="1"/>
</dbReference>
<dbReference type="GO" id="GO:0005682">
    <property type="term" value="C:U5 snRNP"/>
    <property type="evidence" value="ECO:0007669"/>
    <property type="project" value="UniProtKB-UniRule"/>
</dbReference>
<evidence type="ECO:0000256" key="1">
    <source>
        <dbReference type="ARBA" id="ARBA00004123"/>
    </source>
</evidence>
<name>Q3LWL6_BIGNA</name>
<keyword evidence="7 9" id="KW-0539">Nucleus</keyword>
<dbReference type="Gene3D" id="2.30.30.100">
    <property type="match status" value="1"/>
</dbReference>
<organism evidence="11 12">
    <name type="scientific">Bigelowiella natans</name>
    <name type="common">Pedinomonas minutissima</name>
    <name type="synonym">Chlorarachnion sp. (strain CCMP621)</name>
    <dbReference type="NCBI Taxonomy" id="227086"/>
    <lineage>
        <taxon>Eukaryota</taxon>
        <taxon>Sar</taxon>
        <taxon>Rhizaria</taxon>
        <taxon>Cercozoa</taxon>
        <taxon>Chlorarachniophyceae</taxon>
        <taxon>Bigelowiella</taxon>
    </lineage>
</organism>
<keyword evidence="6 9" id="KW-0508">mRNA splicing</keyword>
<keyword evidence="4 9" id="KW-0747">Spliceosome</keyword>
<protein>
    <recommendedName>
        <fullName evidence="9">Small nuclear ribonucleoprotein E</fullName>
        <shortName evidence="9">snRNP-E</shortName>
    </recommendedName>
    <alternativeName>
        <fullName evidence="9">Sm protein E</fullName>
    </alternativeName>
</protein>
<dbReference type="GO" id="GO:0046540">
    <property type="term" value="C:U4/U6 x U5 tri-snRNP complex"/>
    <property type="evidence" value="ECO:0007669"/>
    <property type="project" value="UniProtKB-UniRule"/>
</dbReference>
<dbReference type="PANTHER" id="PTHR11193">
    <property type="entry name" value="SMALL NUCLEAR RIBONUCLEOPROTEIN E"/>
    <property type="match status" value="1"/>
</dbReference>
<dbReference type="GO" id="GO:0005685">
    <property type="term" value="C:U1 snRNP"/>
    <property type="evidence" value="ECO:0007669"/>
    <property type="project" value="UniProtKB-UniRule"/>
</dbReference>
<dbReference type="GO" id="GO:0005687">
    <property type="term" value="C:U4 snRNP"/>
    <property type="evidence" value="ECO:0007669"/>
    <property type="project" value="UniProtKB-UniRule"/>
</dbReference>
<dbReference type="SUPFAM" id="SSF50182">
    <property type="entry name" value="Sm-like ribonucleoproteins"/>
    <property type="match status" value="1"/>
</dbReference>
<dbReference type="Proteomes" id="UP000243425">
    <property type="component" value="Nucleomorph 1"/>
</dbReference>
<evidence type="ECO:0000256" key="4">
    <source>
        <dbReference type="ARBA" id="ARBA00022728"/>
    </source>
</evidence>
<accession>Q3LWL6</accession>
<sequence>MKKLMVHPINLLYRYLIGKNIILVCLKEKNKTINGKIIGFDEYMNIVLSEAVAKNKEVEKIKNLILVKGNQISELSKNFS</sequence>
<dbReference type="GO" id="GO:0003723">
    <property type="term" value="F:RNA binding"/>
    <property type="evidence" value="ECO:0007669"/>
    <property type="project" value="UniProtKB-KW"/>
</dbReference>
<proteinExistence type="inferred from homology"/>
<keyword evidence="11" id="KW-0542">Nucleomorph</keyword>
<dbReference type="EMBL" id="DQ158856">
    <property type="protein sequence ID" value="ABA27150.1"/>
    <property type="molecule type" value="Genomic_DNA"/>
</dbReference>
<evidence type="ECO:0000256" key="3">
    <source>
        <dbReference type="ARBA" id="ARBA00022664"/>
    </source>
</evidence>
<evidence type="ECO:0000256" key="5">
    <source>
        <dbReference type="ARBA" id="ARBA00022884"/>
    </source>
</evidence>
<comment type="subcellular location">
    <subcellularLocation>
        <location evidence="1 9">Nucleus</location>
    </subcellularLocation>
</comment>
<dbReference type="AlphaFoldDB" id="Q3LWL6"/>
<gene>
    <name evidence="11" type="primary">snRNPE-2</name>
</gene>
<evidence type="ECO:0000256" key="2">
    <source>
        <dbReference type="ARBA" id="ARBA00006850"/>
    </source>
</evidence>
<dbReference type="Pfam" id="PF01423">
    <property type="entry name" value="LSM"/>
    <property type="match status" value="1"/>
</dbReference>
<dbReference type="GeneID" id="5788355"/>
<geneLocation type="nucleomorph" evidence="11"/>
<reference evidence="11 12" key="1">
    <citation type="journal article" date="2006" name="Proc. Natl. Acad. Sci. U.S.A.">
        <title>Complete nucleotide sequence of the chlorarachniophyte nucleomorph: nature's smallest nucleus.</title>
        <authorList>
            <person name="Gilson P.R."/>
            <person name="Su V."/>
            <person name="Slamovits C.H."/>
            <person name="Reith M.E."/>
            <person name="Keeling P.J."/>
            <person name="McFadden G.I."/>
        </authorList>
    </citation>
    <scope>NUCLEOTIDE SEQUENCE [LARGE SCALE GENOMIC DNA]</scope>
    <source>
        <strain evidence="12">CCMP621</strain>
    </source>
</reference>
<dbReference type="GO" id="GO:0005681">
    <property type="term" value="C:spliceosomal complex"/>
    <property type="evidence" value="ECO:0007669"/>
    <property type="project" value="UniProtKB-KW"/>
</dbReference>
<keyword evidence="8 9" id="KW-0687">Ribonucleoprotein</keyword>
<evidence type="ECO:0000256" key="6">
    <source>
        <dbReference type="ARBA" id="ARBA00023187"/>
    </source>
</evidence>
<keyword evidence="3 9" id="KW-0507">mRNA processing</keyword>
<dbReference type="InterPro" id="IPR010920">
    <property type="entry name" value="LSM_dom_sf"/>
</dbReference>
<evidence type="ECO:0000256" key="7">
    <source>
        <dbReference type="ARBA" id="ARBA00023242"/>
    </source>
</evidence>
<comment type="function">
    <text evidence="9">Plays a role in pre-mRNA splicing as a core component of the spliceosomal U1, U2, U4 and U5 small nuclear ribonucleoproteins (snRNPs), the building blocks of the spliceosome.</text>
</comment>
<dbReference type="GO" id="GO:0005686">
    <property type="term" value="C:U2 snRNP"/>
    <property type="evidence" value="ECO:0007669"/>
    <property type="project" value="UniProtKB-UniRule"/>
</dbReference>
<comment type="similarity">
    <text evidence="2 9">Belongs to the snRNP Sm proteins family.</text>
</comment>
<dbReference type="SMART" id="SM00651">
    <property type="entry name" value="Sm"/>
    <property type="match status" value="1"/>
</dbReference>
<evidence type="ECO:0000313" key="12">
    <source>
        <dbReference type="Proteomes" id="UP000243425"/>
    </source>
</evidence>
<dbReference type="RefSeq" id="XP_001712762.1">
    <property type="nucleotide sequence ID" value="XM_001712710.1"/>
</dbReference>
<evidence type="ECO:0000313" key="11">
    <source>
        <dbReference type="EMBL" id="ABA27150.1"/>
    </source>
</evidence>
<evidence type="ECO:0000256" key="8">
    <source>
        <dbReference type="ARBA" id="ARBA00023274"/>
    </source>
</evidence>